<dbReference type="Proteomes" id="UP001056851">
    <property type="component" value="Chromosome"/>
</dbReference>
<protein>
    <submittedName>
        <fullName evidence="1">Uncharacterized protein</fullName>
    </submittedName>
</protein>
<dbReference type="EMBL" id="CP099599">
    <property type="protein sequence ID" value="UST84299.1"/>
    <property type="molecule type" value="Genomic_DNA"/>
</dbReference>
<proteinExistence type="predicted"/>
<keyword evidence="2" id="KW-1185">Reference proteome</keyword>
<accession>A0ABY5CDV3</accession>
<dbReference type="RefSeq" id="WP_150742254.1">
    <property type="nucleotide sequence ID" value="NZ_CP099599.1"/>
</dbReference>
<gene>
    <name evidence="1" type="ORF">NF677_22670</name>
</gene>
<evidence type="ECO:0000313" key="2">
    <source>
        <dbReference type="Proteomes" id="UP001056851"/>
    </source>
</evidence>
<evidence type="ECO:0000313" key="1">
    <source>
        <dbReference type="EMBL" id="UST84299.1"/>
    </source>
</evidence>
<name>A0ABY5CDV3_9PSED</name>
<organism evidence="1 2">
    <name type="scientific">Pseudomonas siliginis</name>
    <dbReference type="NCBI Taxonomy" id="2842346"/>
    <lineage>
        <taxon>Bacteria</taxon>
        <taxon>Pseudomonadati</taxon>
        <taxon>Pseudomonadota</taxon>
        <taxon>Gammaproteobacteria</taxon>
        <taxon>Pseudomonadales</taxon>
        <taxon>Pseudomonadaceae</taxon>
        <taxon>Pseudomonas</taxon>
    </lineage>
</organism>
<reference evidence="1" key="1">
    <citation type="submission" date="2022-06" db="EMBL/GenBank/DDBJ databases">
        <title>Investigating genetic diversity within the most abundant and prevalent non-pathogenic leaf-associated bacterial species interacting with Arabidopsis thaliana in natural habitats.</title>
        <authorList>
            <person name="Ramirez-Sanchez D."/>
            <person name="Gibelin-Viala C."/>
            <person name="Mayjonade B."/>
            <person name="Duflos R."/>
            <person name="Belmonte E."/>
            <person name="Pailler V."/>
            <person name="Bartoli C."/>
            <person name="Carrere S."/>
            <person name="Vailleau F."/>
            <person name="Roux F."/>
        </authorList>
    </citation>
    <scope>NUCLEOTIDE SEQUENCE</scope>
    <source>
        <strain evidence="1">OTU6ESPEB1</strain>
    </source>
</reference>
<sequence length="65" mass="7212">MGLISLKGFNENNSYSSNSKCLLADRGFFRVKVVSGQNGWLMAMREFIELERGGQSSIPRLAQDG</sequence>